<keyword evidence="11" id="KW-1185">Reference proteome</keyword>
<comment type="caution">
    <text evidence="10">The sequence shown here is derived from an EMBL/GenBank/DDBJ whole genome shotgun (WGS) entry which is preliminary data.</text>
</comment>
<dbReference type="InterPro" id="IPR036388">
    <property type="entry name" value="WH-like_DNA-bd_sf"/>
</dbReference>
<dbReference type="SUPFAM" id="SSF55920">
    <property type="entry name" value="Creatinase/aminopeptidase"/>
    <property type="match status" value="2"/>
</dbReference>
<protein>
    <recommendedName>
        <fullName evidence="8">Methionine aminopeptidase 2</fullName>
        <shortName evidence="8">MAP 2</shortName>
        <shortName evidence="8">MetAP 2</shortName>
        <ecNumber evidence="8">3.4.11.18</ecNumber>
    </recommendedName>
    <alternativeName>
        <fullName evidence="8">Peptidase M</fullName>
    </alternativeName>
</protein>
<evidence type="ECO:0000256" key="4">
    <source>
        <dbReference type="ARBA" id="ARBA00022438"/>
    </source>
</evidence>
<dbReference type="OrthoDB" id="7848262at2759"/>
<feature type="binding site" evidence="8">
    <location>
        <position position="319"/>
    </location>
    <ligand>
        <name>a divalent metal cation</name>
        <dbReference type="ChEBI" id="CHEBI:60240"/>
        <label>2</label>
        <note>catalytic</note>
    </ligand>
</feature>
<comment type="similarity">
    <text evidence="8">Belongs to the peptidase M24A family. Methionine aminopeptidase eukaryotic type 2 subfamily.</text>
</comment>
<comment type="caution">
    <text evidence="8">Lacks conserved residue(s) required for the propagation of feature annotation.</text>
</comment>
<dbReference type="InterPro" id="IPR002468">
    <property type="entry name" value="Pept_M24A_MAP2"/>
</dbReference>
<dbReference type="GO" id="GO:0004239">
    <property type="term" value="F:initiator methionyl aminopeptidase activity"/>
    <property type="evidence" value="ECO:0007669"/>
    <property type="project" value="UniProtKB-UniRule"/>
</dbReference>
<keyword evidence="7 8" id="KW-0378">Hydrolase</keyword>
<feature type="binding site" evidence="8">
    <location>
        <position position="178"/>
    </location>
    <ligand>
        <name>a divalent metal cation</name>
        <dbReference type="ChEBI" id="CHEBI:60240"/>
        <label>2</label>
        <note>catalytic</note>
    </ligand>
</feature>
<dbReference type="EC" id="3.4.11.18" evidence="8"/>
<keyword evidence="6 8" id="KW-0479">Metal-binding</keyword>
<dbReference type="GO" id="GO:0070006">
    <property type="term" value="F:metalloaminopeptidase activity"/>
    <property type="evidence" value="ECO:0007669"/>
    <property type="project" value="UniProtKB-UniRule"/>
</dbReference>
<comment type="subcellular location">
    <subcellularLocation>
        <location evidence="8">Cytoplasm</location>
    </subcellularLocation>
</comment>
<dbReference type="PANTHER" id="PTHR45777:SF2">
    <property type="entry name" value="METHIONINE AMINOPEPTIDASE 2"/>
    <property type="match status" value="1"/>
</dbReference>
<dbReference type="InterPro" id="IPR001714">
    <property type="entry name" value="Pept_M24_MAP"/>
</dbReference>
<dbReference type="PRINTS" id="PR00599">
    <property type="entry name" value="MAPEPTIDASE"/>
</dbReference>
<name>A0A834GI46_RHOSS</name>
<evidence type="ECO:0000256" key="5">
    <source>
        <dbReference type="ARBA" id="ARBA00022670"/>
    </source>
</evidence>
<feature type="binding site" evidence="8">
    <location>
        <position position="167"/>
    </location>
    <ligand>
        <name>a divalent metal cation</name>
        <dbReference type="ChEBI" id="CHEBI:60240"/>
        <label>1</label>
    </ligand>
</feature>
<dbReference type="EMBL" id="WJXA01000009">
    <property type="protein sequence ID" value="KAF7132864.1"/>
    <property type="molecule type" value="Genomic_DNA"/>
</dbReference>
<dbReference type="SUPFAM" id="SSF46785">
    <property type="entry name" value="Winged helix' DNA-binding domain"/>
    <property type="match status" value="1"/>
</dbReference>
<comment type="cofactor">
    <cofactor evidence="2">
        <name>Mn(2+)</name>
        <dbReference type="ChEBI" id="CHEBI:29035"/>
    </cofactor>
</comment>
<proteinExistence type="inferred from homology"/>
<feature type="binding site" evidence="8">
    <location>
        <position position="147"/>
    </location>
    <ligand>
        <name>substrate</name>
    </ligand>
</feature>
<keyword evidence="5 8" id="KW-0645">Protease</keyword>
<accession>A0A834GI46</accession>
<dbReference type="InterPro" id="IPR018349">
    <property type="entry name" value="Pept_M24A_MAP2_BS"/>
</dbReference>
<dbReference type="InterPro" id="IPR036390">
    <property type="entry name" value="WH_DNA-bd_sf"/>
</dbReference>
<evidence type="ECO:0000256" key="8">
    <source>
        <dbReference type="HAMAP-Rule" id="MF_03175"/>
    </source>
</evidence>
<dbReference type="PANTHER" id="PTHR45777">
    <property type="entry name" value="METHIONINE AMINOPEPTIDASE 2"/>
    <property type="match status" value="1"/>
</dbReference>
<keyword evidence="4 8" id="KW-0031">Aminopeptidase</keyword>
<dbReference type="InterPro" id="IPR036005">
    <property type="entry name" value="Creatinase/aminopeptidase-like"/>
</dbReference>
<feature type="binding site" evidence="8">
    <location>
        <position position="352"/>
    </location>
    <ligand>
        <name>a divalent metal cation</name>
        <dbReference type="ChEBI" id="CHEBI:60240"/>
        <label>2</label>
        <note>catalytic</note>
    </ligand>
</feature>
<feature type="binding site" evidence="8">
    <location>
        <position position="327"/>
    </location>
    <ligand>
        <name>substrate</name>
    </ligand>
</feature>
<organism evidence="10 11">
    <name type="scientific">Rhododendron simsii</name>
    <name type="common">Sims's rhododendron</name>
    <dbReference type="NCBI Taxonomy" id="118357"/>
    <lineage>
        <taxon>Eukaryota</taxon>
        <taxon>Viridiplantae</taxon>
        <taxon>Streptophyta</taxon>
        <taxon>Embryophyta</taxon>
        <taxon>Tracheophyta</taxon>
        <taxon>Spermatophyta</taxon>
        <taxon>Magnoliopsida</taxon>
        <taxon>eudicotyledons</taxon>
        <taxon>Gunneridae</taxon>
        <taxon>Pentapetalae</taxon>
        <taxon>asterids</taxon>
        <taxon>Ericales</taxon>
        <taxon>Ericaceae</taxon>
        <taxon>Ericoideae</taxon>
        <taxon>Rhodoreae</taxon>
        <taxon>Rhododendron</taxon>
    </lineage>
</organism>
<dbReference type="PROSITE" id="PS01202">
    <property type="entry name" value="MAP_2"/>
    <property type="match status" value="1"/>
</dbReference>
<evidence type="ECO:0000256" key="6">
    <source>
        <dbReference type="ARBA" id="ARBA00022723"/>
    </source>
</evidence>
<dbReference type="InterPro" id="IPR000994">
    <property type="entry name" value="Pept_M24"/>
</dbReference>
<evidence type="ECO:0000259" key="9">
    <source>
        <dbReference type="Pfam" id="PF00557"/>
    </source>
</evidence>
<keyword evidence="8" id="KW-0963">Cytoplasm</keyword>
<dbReference type="GO" id="GO:0046872">
    <property type="term" value="F:metal ion binding"/>
    <property type="evidence" value="ECO:0007669"/>
    <property type="project" value="UniProtKB-UniRule"/>
</dbReference>
<dbReference type="Pfam" id="PF00557">
    <property type="entry name" value="Peptidase_M24"/>
    <property type="match status" value="2"/>
</dbReference>
<evidence type="ECO:0000256" key="1">
    <source>
        <dbReference type="ARBA" id="ARBA00000294"/>
    </source>
</evidence>
<evidence type="ECO:0000313" key="10">
    <source>
        <dbReference type="EMBL" id="KAF7132864.1"/>
    </source>
</evidence>
<comment type="function">
    <text evidence="8">Cotranslationally removes the N-terminal methionine from nascent proteins. The N-terminal methionine is often cleaved when the second residue in the primary sequence is small and uncharged (Met-Ala-, Cys, Gly, Pro, Ser, Thr, or Val).</text>
</comment>
<reference evidence="10" key="1">
    <citation type="submission" date="2019-11" db="EMBL/GenBank/DDBJ databases">
        <authorList>
            <person name="Liu Y."/>
            <person name="Hou J."/>
            <person name="Li T.-Q."/>
            <person name="Guan C.-H."/>
            <person name="Wu X."/>
            <person name="Wu H.-Z."/>
            <person name="Ling F."/>
            <person name="Zhang R."/>
            <person name="Shi X.-G."/>
            <person name="Ren J.-P."/>
            <person name="Chen E.-F."/>
            <person name="Sun J.-M."/>
        </authorList>
    </citation>
    <scope>NUCLEOTIDE SEQUENCE</scope>
    <source>
        <strain evidence="10">Adult_tree_wgs_1</strain>
        <tissue evidence="10">Leaves</tissue>
    </source>
</reference>
<evidence type="ECO:0000256" key="3">
    <source>
        <dbReference type="ARBA" id="ARBA00001954"/>
    </source>
</evidence>
<dbReference type="AlphaFoldDB" id="A0A834GI46"/>
<evidence type="ECO:0000256" key="7">
    <source>
        <dbReference type="ARBA" id="ARBA00022801"/>
    </source>
</evidence>
<feature type="domain" description="Peptidase M24" evidence="9">
    <location>
        <begin position="85"/>
        <end position="206"/>
    </location>
</feature>
<dbReference type="GO" id="GO:0006508">
    <property type="term" value="P:proteolysis"/>
    <property type="evidence" value="ECO:0007669"/>
    <property type="project" value="UniProtKB-KW"/>
</dbReference>
<comment type="catalytic activity">
    <reaction evidence="1 8">
        <text>Release of N-terminal amino acids, preferentially methionine, from peptides and arylamides.</text>
        <dbReference type="EC" id="3.4.11.18"/>
    </reaction>
</comment>
<evidence type="ECO:0000313" key="11">
    <source>
        <dbReference type="Proteomes" id="UP000626092"/>
    </source>
</evidence>
<dbReference type="Proteomes" id="UP000626092">
    <property type="component" value="Unassembled WGS sequence"/>
</dbReference>
<gene>
    <name evidence="10" type="ORF">RHSIM_Rhsim09G0038700</name>
</gene>
<dbReference type="InterPro" id="IPR050247">
    <property type="entry name" value="Met_Aminopeptidase_Type2"/>
</dbReference>
<dbReference type="Gene3D" id="1.10.10.10">
    <property type="entry name" value="Winged helix-like DNA-binding domain superfamily/Winged helix DNA-binding domain"/>
    <property type="match status" value="1"/>
</dbReference>
<dbReference type="GO" id="GO:0005737">
    <property type="term" value="C:cytoplasm"/>
    <property type="evidence" value="ECO:0007669"/>
    <property type="project" value="UniProtKB-SubCell"/>
</dbReference>
<dbReference type="CDD" id="cd01088">
    <property type="entry name" value="MetAP2"/>
    <property type="match status" value="1"/>
</dbReference>
<sequence>MLQTVVHGCIDIPYVTAEQSMLFSLKKKELPEQTDPPSLPIVELFPSGEFPEGEIQQYKDDNLWRTTSEEKRGLERLEKPVYNSVRRAAEVHRQVRKYIKGILKPGMLMIDLCETLENTVRKLVSENGLEAGVAFPTGCSLNSVAAHWTPNSGDKTVLQYDDVMKLDFGTHVDGHIVDCAYTVAFNPMFDPLLEASREATNTGIKITIDCCTPIADCIQRDGDRVLWDILLRVEVHDWAVDKLRALMERLYIVLIIRDLEGNLKALGIYGRLRSTLTESGIDVRLCDVGAAIQEVMESYEVEINGKVFQVKSIRNLYGHSIGPYQIHAGKSVPIVKGGEQTKMEEGEFFAIETFASTGKGFVREDLECSHYMKNFDVGHIPLRLPRAKQLLATINKNFSTLAFCRRYLDRLGETKYLMALKNLCDAGIVQVCWIVTFRIETIFRVFSSWRASIENFFEYHEMTDDRRLRFAKIKLVGLAQMWCYGLEGHIRRLELPWINKWLAMKAKLQEKYMPFRYPITDCFVKVCEQHVNSRPISNVFEECMQRLDAISL</sequence>
<dbReference type="HAMAP" id="MF_03175">
    <property type="entry name" value="MetAP_2_euk"/>
    <property type="match status" value="1"/>
</dbReference>
<dbReference type="Gene3D" id="3.90.230.10">
    <property type="entry name" value="Creatinase/methionine aminopeptidase superfamily"/>
    <property type="match status" value="2"/>
</dbReference>
<feature type="domain" description="Peptidase M24" evidence="9">
    <location>
        <begin position="282"/>
        <end position="355"/>
    </location>
</feature>
<comment type="cofactor">
    <cofactor evidence="3">
        <name>Fe(2+)</name>
        <dbReference type="ChEBI" id="CHEBI:29033"/>
    </cofactor>
</comment>
<evidence type="ECO:0000256" key="2">
    <source>
        <dbReference type="ARBA" id="ARBA00001936"/>
    </source>
</evidence>
<feature type="binding site" evidence="8">
    <location>
        <position position="178"/>
    </location>
    <ligand>
        <name>a divalent metal cation</name>
        <dbReference type="ChEBI" id="CHEBI:60240"/>
        <label>1</label>
    </ligand>
</feature>
<comment type="cofactor">
    <cofactor evidence="8">
        <name>Co(2+)</name>
        <dbReference type="ChEBI" id="CHEBI:48828"/>
    </cofactor>
    <cofactor evidence="8">
        <name>Zn(2+)</name>
        <dbReference type="ChEBI" id="CHEBI:29105"/>
    </cofactor>
    <cofactor evidence="8">
        <name>Mn(2+)</name>
        <dbReference type="ChEBI" id="CHEBI:29035"/>
    </cofactor>
    <cofactor evidence="8">
        <name>Fe(2+)</name>
        <dbReference type="ChEBI" id="CHEBI:29033"/>
    </cofactor>
    <text evidence="8">Binds 2 divalent metal cations per subunit. Has a high-affinity and a low affinity metal-binding site. The true nature of the physiological cofactor is under debate. The enzyme is active with cobalt, zinc, manganese or divalent iron ions. Most likely, methionine aminopeptidases function as mononuclear Fe(2+)-metalloproteases under physiological conditions, and the catalytically relevant metal-binding site has been assigned to the histidine-containing high-affinity site.</text>
</comment>